<dbReference type="Pfam" id="PF00561">
    <property type="entry name" value="Abhydrolase_1"/>
    <property type="match status" value="1"/>
</dbReference>
<proteinExistence type="predicted"/>
<dbReference type="RefSeq" id="WP_029721991.1">
    <property type="nucleotide sequence ID" value="NZ_JAJUIW010000034.1"/>
</dbReference>
<dbReference type="STRING" id="28042.GU90_13410"/>
<dbReference type="GO" id="GO:0016787">
    <property type="term" value="F:hydrolase activity"/>
    <property type="evidence" value="ECO:0007669"/>
    <property type="project" value="UniProtKB-KW"/>
</dbReference>
<dbReference type="PANTHER" id="PTHR46438:SF11">
    <property type="entry name" value="LIPASE-RELATED"/>
    <property type="match status" value="1"/>
</dbReference>
<comment type="caution">
    <text evidence="2">The sequence shown here is derived from an EMBL/GenBank/DDBJ whole genome shotgun (WGS) entry which is preliminary data.</text>
</comment>
<protein>
    <submittedName>
        <fullName evidence="2">Alpha/beta hydrolase</fullName>
    </submittedName>
</protein>
<keyword evidence="2" id="KW-0378">Hydrolase</keyword>
<dbReference type="InterPro" id="IPR000073">
    <property type="entry name" value="AB_hydrolase_1"/>
</dbReference>
<reference evidence="2 3" key="1">
    <citation type="submission" date="2014-06" db="EMBL/GenBank/DDBJ databases">
        <title>Saccharopolyspora rectivirgula DSM-43113 Genome sequencing.</title>
        <authorList>
            <person name="Barrera C."/>
            <person name="Millon L."/>
            <person name="Rognon B."/>
            <person name="Zaugg C."/>
            <person name="Monod M."/>
        </authorList>
    </citation>
    <scope>NUCLEOTIDE SEQUENCE [LARGE SCALE GENOMIC DNA]</scope>
    <source>
        <strain evidence="2 3">DSM 43113</strain>
    </source>
</reference>
<dbReference type="OrthoDB" id="3210844at2"/>
<accession>A0A073B8B4</accession>
<evidence type="ECO:0000313" key="2">
    <source>
        <dbReference type="EMBL" id="KEI43959.1"/>
    </source>
</evidence>
<feature type="domain" description="AB hydrolase-1" evidence="1">
    <location>
        <begin position="20"/>
        <end position="247"/>
    </location>
</feature>
<dbReference type="AlphaFoldDB" id="A0A073B8B4"/>
<keyword evidence="3" id="KW-1185">Reference proteome</keyword>
<dbReference type="EMBL" id="JNVU01000031">
    <property type="protein sequence ID" value="KEI43959.1"/>
    <property type="molecule type" value="Genomic_DNA"/>
</dbReference>
<dbReference type="InterPro" id="IPR029058">
    <property type="entry name" value="AB_hydrolase_fold"/>
</dbReference>
<evidence type="ECO:0000259" key="1">
    <source>
        <dbReference type="Pfam" id="PF00561"/>
    </source>
</evidence>
<sequence>MPTVPLRDIEVHYTCSGSGPAVVFVHGLAEDHRSWQRQQRELPDYRTFAYDLRGHGATTLGEADGKLEQLRDDLLAFLDEVSGPAVCVGFSLGGTVVLSAAASGSELVRGAVAMATSSVVGRAAASFFAERAEQLLSGGPEEVAAALRADTRSSLVREPTDLDDLVRQRQEAVGDGRGYANAAEALVALRESPLTPHLGTISCPVAVIGADQDQLCPRKAADILLEAVPHARYHEIPQSGHLMKTDNPDAVTATLRDVLAEMR</sequence>
<dbReference type="PANTHER" id="PTHR46438">
    <property type="entry name" value="ALPHA/BETA-HYDROLASES SUPERFAMILY PROTEIN"/>
    <property type="match status" value="1"/>
</dbReference>
<dbReference type="eggNOG" id="COG2267">
    <property type="taxonomic scope" value="Bacteria"/>
</dbReference>
<organism evidence="2 3">
    <name type="scientific">Saccharopolyspora rectivirgula</name>
    <dbReference type="NCBI Taxonomy" id="28042"/>
    <lineage>
        <taxon>Bacteria</taxon>
        <taxon>Bacillati</taxon>
        <taxon>Actinomycetota</taxon>
        <taxon>Actinomycetes</taxon>
        <taxon>Pseudonocardiales</taxon>
        <taxon>Pseudonocardiaceae</taxon>
        <taxon>Saccharopolyspora</taxon>
    </lineage>
</organism>
<evidence type="ECO:0000313" key="3">
    <source>
        <dbReference type="Proteomes" id="UP000031419"/>
    </source>
</evidence>
<dbReference type="SUPFAM" id="SSF53474">
    <property type="entry name" value="alpha/beta-Hydrolases"/>
    <property type="match status" value="1"/>
</dbReference>
<name>A0A073B8B4_9PSEU</name>
<dbReference type="Proteomes" id="UP000031419">
    <property type="component" value="Unassembled WGS sequence"/>
</dbReference>
<gene>
    <name evidence="2" type="ORF">GU90_13410</name>
</gene>
<dbReference type="Gene3D" id="3.40.50.1820">
    <property type="entry name" value="alpha/beta hydrolase"/>
    <property type="match status" value="1"/>
</dbReference>